<dbReference type="EMBL" id="JACXVP010000010">
    <property type="protein sequence ID" value="KAG5581127.1"/>
    <property type="molecule type" value="Genomic_DNA"/>
</dbReference>
<evidence type="ECO:0000313" key="1">
    <source>
        <dbReference type="EMBL" id="KAG5581127.1"/>
    </source>
</evidence>
<accession>A0A9J5X0D3</accession>
<protein>
    <recommendedName>
        <fullName evidence="3">RNase H type-1 domain-containing protein</fullName>
    </recommendedName>
</protein>
<organism evidence="1 2">
    <name type="scientific">Solanum commersonii</name>
    <name type="common">Commerson's wild potato</name>
    <name type="synonym">Commerson's nightshade</name>
    <dbReference type="NCBI Taxonomy" id="4109"/>
    <lineage>
        <taxon>Eukaryota</taxon>
        <taxon>Viridiplantae</taxon>
        <taxon>Streptophyta</taxon>
        <taxon>Embryophyta</taxon>
        <taxon>Tracheophyta</taxon>
        <taxon>Spermatophyta</taxon>
        <taxon>Magnoliopsida</taxon>
        <taxon>eudicotyledons</taxon>
        <taxon>Gunneridae</taxon>
        <taxon>Pentapetalae</taxon>
        <taxon>asterids</taxon>
        <taxon>lamiids</taxon>
        <taxon>Solanales</taxon>
        <taxon>Solanaceae</taxon>
        <taxon>Solanoideae</taxon>
        <taxon>Solaneae</taxon>
        <taxon>Solanum</taxon>
    </lineage>
</organism>
<dbReference type="Proteomes" id="UP000824120">
    <property type="component" value="Chromosome 10"/>
</dbReference>
<sequence length="164" mass="19499">MIEKQWKVPWELVERIEEIRVLVHKLQASLTHTFREGNCVADSLANEVVESQTTKEYNTFQELPNTKHHIQEKKNHNTNMLIMRKKSINSQEQGKHRYNSVRITLNKNCKHRESDKRNITSTLKKVRTIISSYQTLHQVGSRSFRAIQYTMKRNREGRLNDLQE</sequence>
<dbReference type="Gene3D" id="3.30.420.10">
    <property type="entry name" value="Ribonuclease H-like superfamily/Ribonuclease H"/>
    <property type="match status" value="1"/>
</dbReference>
<proteinExistence type="predicted"/>
<reference evidence="1 2" key="1">
    <citation type="submission" date="2020-09" db="EMBL/GenBank/DDBJ databases">
        <title>De no assembly of potato wild relative species, Solanum commersonii.</title>
        <authorList>
            <person name="Cho K."/>
        </authorList>
    </citation>
    <scope>NUCLEOTIDE SEQUENCE [LARGE SCALE GENOMIC DNA]</scope>
    <source>
        <strain evidence="1">LZ3.2</strain>
        <tissue evidence="1">Leaf</tissue>
    </source>
</reference>
<gene>
    <name evidence="1" type="ORF">H5410_051754</name>
</gene>
<dbReference type="OrthoDB" id="1300727at2759"/>
<dbReference type="GO" id="GO:0003676">
    <property type="term" value="F:nucleic acid binding"/>
    <property type="evidence" value="ECO:0007669"/>
    <property type="project" value="InterPro"/>
</dbReference>
<evidence type="ECO:0008006" key="3">
    <source>
        <dbReference type="Google" id="ProtNLM"/>
    </source>
</evidence>
<keyword evidence="2" id="KW-1185">Reference proteome</keyword>
<comment type="caution">
    <text evidence="1">The sequence shown here is derived from an EMBL/GenBank/DDBJ whole genome shotgun (WGS) entry which is preliminary data.</text>
</comment>
<dbReference type="AlphaFoldDB" id="A0A9J5X0D3"/>
<dbReference type="InterPro" id="IPR036397">
    <property type="entry name" value="RNaseH_sf"/>
</dbReference>
<name>A0A9J5X0D3_SOLCO</name>
<evidence type="ECO:0000313" key="2">
    <source>
        <dbReference type="Proteomes" id="UP000824120"/>
    </source>
</evidence>